<keyword evidence="5 10" id="KW-0813">Transport</keyword>
<sequence length="219" mass="24513">MASVMYSHRDHRGINMKQYGIALALIASVVMSPLSWATEQAKQQLQDKMQQLESVQASFEQTVTGSSGEVLQSLTGELALQRPAMLRWRSNPPDDTLLIADGESVWYYNPFVEQVTVYAQSNAVENSPLLLLMEGSKERWQQFDVTYDSAEGAFEVVNENTGSELNLSFTGDKLTRIVLKQKQGDTTTIALTDVVMNERLPTDLFQFAIPEGVEVDDQR</sequence>
<organism evidence="11 12">
    <name type="scientific">Idiomarina baltica</name>
    <dbReference type="NCBI Taxonomy" id="190892"/>
    <lineage>
        <taxon>Bacteria</taxon>
        <taxon>Pseudomonadati</taxon>
        <taxon>Pseudomonadota</taxon>
        <taxon>Gammaproteobacteria</taxon>
        <taxon>Alteromonadales</taxon>
        <taxon>Idiomarinaceae</taxon>
        <taxon>Idiomarina</taxon>
    </lineage>
</organism>
<reference evidence="11 12" key="1">
    <citation type="journal article" date="2018" name="Nat. Biotechnol.">
        <title>A standardized bacterial taxonomy based on genome phylogeny substantially revises the tree of life.</title>
        <authorList>
            <person name="Parks D.H."/>
            <person name="Chuvochina M."/>
            <person name="Waite D.W."/>
            <person name="Rinke C."/>
            <person name="Skarshewski A."/>
            <person name="Chaumeil P.A."/>
            <person name="Hugenholtz P."/>
        </authorList>
    </citation>
    <scope>NUCLEOTIDE SEQUENCE [LARGE SCALE GENOMIC DNA]</scope>
    <source>
        <strain evidence="11">UBA9360</strain>
    </source>
</reference>
<dbReference type="STRING" id="314276.OS145_06829"/>
<keyword evidence="9 10" id="KW-0143">Chaperone</keyword>
<comment type="similarity">
    <text evidence="2 10">Belongs to the LolA family.</text>
</comment>
<evidence type="ECO:0000256" key="1">
    <source>
        <dbReference type="ARBA" id="ARBA00004418"/>
    </source>
</evidence>
<proteinExistence type="inferred from homology"/>
<comment type="subunit">
    <text evidence="3 10">Monomer.</text>
</comment>
<keyword evidence="7 10" id="KW-0574">Periplasm</keyword>
<dbReference type="Proteomes" id="UP000262878">
    <property type="component" value="Unassembled WGS sequence"/>
</dbReference>
<dbReference type="InterPro" id="IPR004564">
    <property type="entry name" value="OM_lipoprot_carrier_LolA-like"/>
</dbReference>
<evidence type="ECO:0000256" key="10">
    <source>
        <dbReference type="HAMAP-Rule" id="MF_00240"/>
    </source>
</evidence>
<accession>A0A348WQM6</accession>
<comment type="function">
    <text evidence="10">Participates in the translocation of lipoproteins from the inner membrane to the outer membrane. Only forms a complex with a lipoprotein if the residue after the N-terminal Cys is not an aspartate (The Asp acts as a targeting signal to indicate that the lipoprotein should stay in the inner membrane).</text>
</comment>
<dbReference type="NCBIfam" id="TIGR00547">
    <property type="entry name" value="lolA"/>
    <property type="match status" value="1"/>
</dbReference>
<evidence type="ECO:0000313" key="11">
    <source>
        <dbReference type="EMBL" id="HAR56838.1"/>
    </source>
</evidence>
<evidence type="ECO:0000256" key="4">
    <source>
        <dbReference type="ARBA" id="ARBA00014035"/>
    </source>
</evidence>
<dbReference type="Gene3D" id="2.50.20.10">
    <property type="entry name" value="Lipoprotein localisation LolA/LolB/LppX"/>
    <property type="match status" value="1"/>
</dbReference>
<keyword evidence="8 10" id="KW-0653">Protein transport</keyword>
<dbReference type="InterPro" id="IPR029046">
    <property type="entry name" value="LolA/LolB/LppX"/>
</dbReference>
<evidence type="ECO:0000256" key="3">
    <source>
        <dbReference type="ARBA" id="ARBA00011245"/>
    </source>
</evidence>
<dbReference type="EMBL" id="DMUP01000208">
    <property type="protein sequence ID" value="HAR56838.1"/>
    <property type="molecule type" value="Genomic_DNA"/>
</dbReference>
<protein>
    <recommendedName>
        <fullName evidence="4 10">Outer-membrane lipoprotein carrier protein</fullName>
    </recommendedName>
</protein>
<keyword evidence="11" id="KW-0449">Lipoprotein</keyword>
<dbReference type="PANTHER" id="PTHR35869:SF1">
    <property type="entry name" value="OUTER-MEMBRANE LIPOPROTEIN CARRIER PROTEIN"/>
    <property type="match status" value="1"/>
</dbReference>
<dbReference type="PANTHER" id="PTHR35869">
    <property type="entry name" value="OUTER-MEMBRANE LIPOPROTEIN CARRIER PROTEIN"/>
    <property type="match status" value="1"/>
</dbReference>
<gene>
    <name evidence="10 11" type="primary">lolA</name>
    <name evidence="11" type="ORF">DCR58_08660</name>
</gene>
<evidence type="ECO:0000256" key="5">
    <source>
        <dbReference type="ARBA" id="ARBA00022448"/>
    </source>
</evidence>
<evidence type="ECO:0000256" key="7">
    <source>
        <dbReference type="ARBA" id="ARBA00022764"/>
    </source>
</evidence>
<dbReference type="Pfam" id="PF03548">
    <property type="entry name" value="LolA"/>
    <property type="match status" value="1"/>
</dbReference>
<dbReference type="SUPFAM" id="SSF89392">
    <property type="entry name" value="Prokaryotic lipoproteins and lipoprotein localization factors"/>
    <property type="match status" value="1"/>
</dbReference>
<dbReference type="InterPro" id="IPR018323">
    <property type="entry name" value="OM_lipoprot_carrier_LolA_Pbac"/>
</dbReference>
<name>A0A348WQM6_9GAMM</name>
<dbReference type="GO" id="GO:0044874">
    <property type="term" value="P:lipoprotein localization to outer membrane"/>
    <property type="evidence" value="ECO:0007669"/>
    <property type="project" value="UniProtKB-UniRule"/>
</dbReference>
<dbReference type="AlphaFoldDB" id="A0A348WQM6"/>
<evidence type="ECO:0000256" key="6">
    <source>
        <dbReference type="ARBA" id="ARBA00022729"/>
    </source>
</evidence>
<dbReference type="HAMAP" id="MF_00240">
    <property type="entry name" value="LolA"/>
    <property type="match status" value="1"/>
</dbReference>
<evidence type="ECO:0000256" key="2">
    <source>
        <dbReference type="ARBA" id="ARBA00007615"/>
    </source>
</evidence>
<dbReference type="CDD" id="cd16325">
    <property type="entry name" value="LolA"/>
    <property type="match status" value="1"/>
</dbReference>
<dbReference type="GO" id="GO:0042953">
    <property type="term" value="P:lipoprotein transport"/>
    <property type="evidence" value="ECO:0007669"/>
    <property type="project" value="InterPro"/>
</dbReference>
<evidence type="ECO:0000256" key="9">
    <source>
        <dbReference type="ARBA" id="ARBA00023186"/>
    </source>
</evidence>
<evidence type="ECO:0000256" key="8">
    <source>
        <dbReference type="ARBA" id="ARBA00022927"/>
    </source>
</evidence>
<comment type="subcellular location">
    <subcellularLocation>
        <location evidence="1 10">Periplasm</location>
    </subcellularLocation>
</comment>
<evidence type="ECO:0000313" key="12">
    <source>
        <dbReference type="Proteomes" id="UP000262878"/>
    </source>
</evidence>
<keyword evidence="6" id="KW-0732">Signal</keyword>
<dbReference type="GO" id="GO:0030288">
    <property type="term" value="C:outer membrane-bounded periplasmic space"/>
    <property type="evidence" value="ECO:0007669"/>
    <property type="project" value="TreeGrafter"/>
</dbReference>
<comment type="caution">
    <text evidence="11">The sequence shown here is derived from an EMBL/GenBank/DDBJ whole genome shotgun (WGS) entry which is preliminary data.</text>
</comment>